<keyword evidence="8" id="KW-0865">Zymogen</keyword>
<keyword evidence="7 9" id="KW-0106">Calcium</keyword>
<dbReference type="EMBL" id="JAQQPM010000005">
    <property type="protein sequence ID" value="KAK2072008.1"/>
    <property type="molecule type" value="Genomic_DNA"/>
</dbReference>
<dbReference type="GO" id="GO:0008240">
    <property type="term" value="F:tripeptidyl-peptidase activity"/>
    <property type="evidence" value="ECO:0007669"/>
    <property type="project" value="TreeGrafter"/>
</dbReference>
<keyword evidence="14" id="KW-1185">Reference proteome</keyword>
<evidence type="ECO:0000256" key="4">
    <source>
        <dbReference type="ARBA" id="ARBA00022723"/>
    </source>
</evidence>
<evidence type="ECO:0000259" key="12">
    <source>
        <dbReference type="PROSITE" id="PS51695"/>
    </source>
</evidence>
<feature type="active site" description="Charge relay system" evidence="9">
    <location>
        <position position="1097"/>
    </location>
</feature>
<dbReference type="GO" id="GO:0046872">
    <property type="term" value="F:metal ion binding"/>
    <property type="evidence" value="ECO:0007669"/>
    <property type="project" value="UniProtKB-UniRule"/>
</dbReference>
<feature type="binding site" evidence="9">
    <location>
        <position position="1139"/>
    </location>
    <ligand>
        <name>Ca(2+)</name>
        <dbReference type="ChEBI" id="CHEBI:29108"/>
    </ligand>
</feature>
<reference evidence="13" key="1">
    <citation type="journal article" date="2023" name="Mol. Plant Microbe Interact.">
        <title>Elucidating the Obligate Nature and Biological Capacity of an Invasive Fungal Corn Pathogen.</title>
        <authorList>
            <person name="MacCready J.S."/>
            <person name="Roggenkamp E.M."/>
            <person name="Gdanetz K."/>
            <person name="Chilvers M.I."/>
        </authorList>
    </citation>
    <scope>NUCLEOTIDE SEQUENCE</scope>
    <source>
        <strain evidence="13">PM02</strain>
    </source>
</reference>
<dbReference type="GO" id="GO:0004252">
    <property type="term" value="F:serine-type endopeptidase activity"/>
    <property type="evidence" value="ECO:0007669"/>
    <property type="project" value="UniProtKB-UniRule"/>
</dbReference>
<dbReference type="InterPro" id="IPR007577">
    <property type="entry name" value="GlycoTrfase_DXD_sugar-bd_CS"/>
</dbReference>
<evidence type="ECO:0000313" key="14">
    <source>
        <dbReference type="Proteomes" id="UP001217918"/>
    </source>
</evidence>
<feature type="binding site" evidence="9">
    <location>
        <position position="1160"/>
    </location>
    <ligand>
        <name>Ca(2+)</name>
        <dbReference type="ChEBI" id="CHEBI:29108"/>
    </ligand>
</feature>
<keyword evidence="4 9" id="KW-0479">Metal-binding</keyword>
<feature type="transmembrane region" description="Helical" evidence="11">
    <location>
        <begin position="34"/>
        <end position="52"/>
    </location>
</feature>
<dbReference type="InterPro" id="IPR029044">
    <property type="entry name" value="Nucleotide-diphossugar_trans"/>
</dbReference>
<dbReference type="AlphaFoldDB" id="A0AAD9I6E5"/>
<dbReference type="PANTHER" id="PTHR14218:SF19">
    <property type="entry name" value="SERINE PROTEASE AORO, PUTATIVE (AFU_ORTHOLOGUE AFUA_6G10250)-RELATED"/>
    <property type="match status" value="1"/>
</dbReference>
<evidence type="ECO:0000256" key="3">
    <source>
        <dbReference type="ARBA" id="ARBA00022670"/>
    </source>
</evidence>
<dbReference type="PANTHER" id="PTHR14218">
    <property type="entry name" value="PROTEASE S8 TRIPEPTIDYL PEPTIDASE I CLN2"/>
    <property type="match status" value="1"/>
</dbReference>
<comment type="similarity">
    <text evidence="2">Belongs to the glycosyltransferase 32 family.</text>
</comment>
<keyword evidence="6 9" id="KW-0720">Serine protease</keyword>
<dbReference type="Gene3D" id="3.40.50.200">
    <property type="entry name" value="Peptidase S8/S53 domain"/>
    <property type="match status" value="1"/>
</dbReference>
<evidence type="ECO:0000256" key="7">
    <source>
        <dbReference type="ARBA" id="ARBA00022837"/>
    </source>
</evidence>
<dbReference type="Gene3D" id="3.90.550.20">
    <property type="match status" value="1"/>
</dbReference>
<keyword evidence="11" id="KW-1133">Transmembrane helix</keyword>
<evidence type="ECO:0000256" key="1">
    <source>
        <dbReference type="ARBA" id="ARBA00004239"/>
    </source>
</evidence>
<feature type="domain" description="Peptidase S53" evidence="12">
    <location>
        <begin position="740"/>
        <end position="1182"/>
    </location>
</feature>
<accession>A0AAD9I6E5</accession>
<evidence type="ECO:0000256" key="2">
    <source>
        <dbReference type="ARBA" id="ARBA00009003"/>
    </source>
</evidence>
<feature type="region of interest" description="Disordered" evidence="10">
    <location>
        <begin position="286"/>
        <end position="308"/>
    </location>
</feature>
<dbReference type="GO" id="GO:1901135">
    <property type="term" value="P:carbohydrate derivative metabolic process"/>
    <property type="evidence" value="ECO:0007669"/>
    <property type="project" value="UniProtKB-ARBA"/>
</dbReference>
<dbReference type="SUPFAM" id="SSF53448">
    <property type="entry name" value="Nucleotide-diphospho-sugar transferases"/>
    <property type="match status" value="1"/>
</dbReference>
<evidence type="ECO:0000256" key="10">
    <source>
        <dbReference type="SAM" id="MobiDB-lite"/>
    </source>
</evidence>
<dbReference type="Pfam" id="PF04488">
    <property type="entry name" value="Gly_transf_sug"/>
    <property type="match status" value="1"/>
</dbReference>
<evidence type="ECO:0000256" key="11">
    <source>
        <dbReference type="SAM" id="Phobius"/>
    </source>
</evidence>
<keyword evidence="11" id="KW-0472">Membrane</keyword>
<keyword evidence="3 9" id="KW-0645">Protease</keyword>
<sequence>MLAKLTSPISPTLAATHLTAQLRNRLPTQLRRSLPFYVACALFIFVFFHAPAKLLTGPSIPFTSSLSSPSQPARVHPDFPPKIWQVWKMDPLHFDERDHDVSNSWVENNPDYRYEVLTDGNQERYVEFHYGPQGFNRPDIVDFFRNVQAAIVKSDLLRYLVMYAEGGIYADIDVEAIRPLNKFIPDRYDVKDIDMVIGVEIDEPDWKDHAILGSKCMSFCQWTFMCKPQLPVMMRLIEQVMAWLNKVAKEQKVPISNVDLNFDEIISGTGPSAFTNAIIADMNERGARPAAGSGPGASSGPPSKQGPITWDMFHDMRESKLIGRVLVLTVEAFAANQGHSDSGAHEARAALVRHHYHASNWPSRHHRFTHPVYGQVEACNWNDDCVNTWTENVERFKTLDEDEQKRLIAEHEREMQEQQEAEEKARAEEEERRAREAEEEQRKAEEEKVAQWRKEYEEELRQKAEQAKVAQAKTQGVGRYDAVVAVVHRRTRWLGLIDALRKSISRKAGDKMLASTWASLVSAVLAVTGGGLAADTSLPPTHRLHERHLPHWGKHWAQKDRVPGSTLLPMRIGLKQSNLDKGAELLMDISDPHSANYGKHLTADEVTDLFAPSQSAADQVIDWLTAAGIHRSRIGQSVNKQWIQFDARADEVEALLLAEYSVWQHSSGSTDVSCPAYHVPQHVQEHIDYITPGTRMRQRTKHSRPTVERRRLHSPMVDPHKQVAPLPGLPQLNASSCNHYVTAVCVRVQYEIPLGSKAAPGNKLGIFESDDDHYSKADLDVYWSNLEKYIPNGTYPEERLVDGAVGAAETPSDPAALVGAESNLDLQAAQPLIWPQQTVLFQEDDQWVEWSEYNDPDTPYLGFWNTFYDAIDGSYCTHSAYGQAGDCTATGCLDPAYPDPHQPGGYNGTLQCGVYRPTPVISMSYAFGENLLPAAYLRRQCDEVLKLGLQGVTVVASSGDGGVGGIANCPGAHHQIFHPLTPNTCPYVLAVGSTELDRPATAARRLAEVPTRRFGSGGGFSNVFAMPDYQARAVRRYFDTTPLNFTGYTEYVDGNDFANVTTGLYHIGGRGLPDVAAVGDNFLIHSNGSWWSVGGTSVSAPIWGALLTLVNEERLAANMSTLGFVHPLLYAHPDAFTDITTGSNPGCNASYSNGFPAAEGWDPVTGLGTPIYPKLLRALMDVRSHKTNAYRDGLPAGGERERVTACHVVNMKPGLRDRILASHGQPRSNTTRPRLL</sequence>
<dbReference type="GO" id="GO:0006508">
    <property type="term" value="P:proteolysis"/>
    <property type="evidence" value="ECO:0007669"/>
    <property type="project" value="UniProtKB-KW"/>
</dbReference>
<protein>
    <recommendedName>
        <fullName evidence="12">Peptidase S53 domain-containing protein</fullName>
    </recommendedName>
</protein>
<feature type="active site" description="Charge relay system" evidence="9">
    <location>
        <position position="825"/>
    </location>
</feature>
<dbReference type="SUPFAM" id="SSF54897">
    <property type="entry name" value="Protease propeptides/inhibitors"/>
    <property type="match status" value="1"/>
</dbReference>
<feature type="active site" description="Charge relay system" evidence="9">
    <location>
        <position position="821"/>
    </location>
</feature>
<dbReference type="FunFam" id="3.90.550.20:FF:000004">
    <property type="entry name" value="Glycosyltransferase family 32 protein"/>
    <property type="match status" value="1"/>
</dbReference>
<feature type="region of interest" description="Disordered" evidence="10">
    <location>
        <begin position="413"/>
        <end position="447"/>
    </location>
</feature>
<evidence type="ECO:0000313" key="13">
    <source>
        <dbReference type="EMBL" id="KAK2072008.1"/>
    </source>
</evidence>
<proteinExistence type="inferred from homology"/>
<dbReference type="InterPro" id="IPR015366">
    <property type="entry name" value="S53_propep"/>
</dbReference>
<dbReference type="InterPro" id="IPR030400">
    <property type="entry name" value="Sedolisin_dom"/>
</dbReference>
<dbReference type="CDD" id="cd04056">
    <property type="entry name" value="Peptidases_S53"/>
    <property type="match status" value="1"/>
</dbReference>
<dbReference type="CDD" id="cd11377">
    <property type="entry name" value="Pro-peptidase_S53"/>
    <property type="match status" value="1"/>
</dbReference>
<evidence type="ECO:0000256" key="9">
    <source>
        <dbReference type="PROSITE-ProRule" id="PRU01032"/>
    </source>
</evidence>
<name>A0AAD9I6E5_9PEZI</name>
<feature type="compositionally biased region" description="Polar residues" evidence="10">
    <location>
        <begin position="1225"/>
        <end position="1236"/>
    </location>
</feature>
<keyword evidence="11" id="KW-0812">Transmembrane</keyword>
<dbReference type="SMART" id="SM00944">
    <property type="entry name" value="Pro-kuma_activ"/>
    <property type="match status" value="1"/>
</dbReference>
<keyword evidence="5 9" id="KW-0378">Hydrolase</keyword>
<comment type="cofactor">
    <cofactor evidence="9">
        <name>Ca(2+)</name>
        <dbReference type="ChEBI" id="CHEBI:29108"/>
    </cofactor>
    <text evidence="9">Binds 1 Ca(2+) ion per subunit.</text>
</comment>
<comment type="subcellular location">
    <subcellularLocation>
        <location evidence="1">Secreted</location>
        <location evidence="1">Extracellular space</location>
    </subcellularLocation>
</comment>
<evidence type="ECO:0000256" key="5">
    <source>
        <dbReference type="ARBA" id="ARBA00022801"/>
    </source>
</evidence>
<feature type="binding site" evidence="9">
    <location>
        <position position="1162"/>
    </location>
    <ligand>
        <name>Ca(2+)</name>
        <dbReference type="ChEBI" id="CHEBI:29108"/>
    </ligand>
</feature>
<gene>
    <name evidence="13" type="ORF">P8C59_006386</name>
</gene>
<dbReference type="SUPFAM" id="SSF52743">
    <property type="entry name" value="Subtilisin-like"/>
    <property type="match status" value="1"/>
</dbReference>
<dbReference type="InterPro" id="IPR036852">
    <property type="entry name" value="Peptidase_S8/S53_dom_sf"/>
</dbReference>
<dbReference type="GO" id="GO:0005576">
    <property type="term" value="C:extracellular region"/>
    <property type="evidence" value="ECO:0007669"/>
    <property type="project" value="UniProtKB-SubCell"/>
</dbReference>
<dbReference type="Proteomes" id="UP001217918">
    <property type="component" value="Unassembled WGS sequence"/>
</dbReference>
<feature type="region of interest" description="Disordered" evidence="10">
    <location>
        <begin position="1217"/>
        <end position="1236"/>
    </location>
</feature>
<evidence type="ECO:0000256" key="6">
    <source>
        <dbReference type="ARBA" id="ARBA00022825"/>
    </source>
</evidence>
<dbReference type="Pfam" id="PF09286">
    <property type="entry name" value="Pro-kuma_activ"/>
    <property type="match status" value="1"/>
</dbReference>
<feature type="binding site" evidence="9">
    <location>
        <position position="1138"/>
    </location>
    <ligand>
        <name>Ca(2+)</name>
        <dbReference type="ChEBI" id="CHEBI:29108"/>
    </ligand>
</feature>
<dbReference type="InterPro" id="IPR050819">
    <property type="entry name" value="Tripeptidyl-peptidase_I"/>
</dbReference>
<organism evidence="13 14">
    <name type="scientific">Phyllachora maydis</name>
    <dbReference type="NCBI Taxonomy" id="1825666"/>
    <lineage>
        <taxon>Eukaryota</taxon>
        <taxon>Fungi</taxon>
        <taxon>Dikarya</taxon>
        <taxon>Ascomycota</taxon>
        <taxon>Pezizomycotina</taxon>
        <taxon>Sordariomycetes</taxon>
        <taxon>Sordariomycetidae</taxon>
        <taxon>Phyllachorales</taxon>
        <taxon>Phyllachoraceae</taxon>
        <taxon>Phyllachora</taxon>
    </lineage>
</organism>
<comment type="caution">
    <text evidence="13">The sequence shown here is derived from an EMBL/GenBank/DDBJ whole genome shotgun (WGS) entry which is preliminary data.</text>
</comment>
<dbReference type="PROSITE" id="PS51695">
    <property type="entry name" value="SEDOLISIN"/>
    <property type="match status" value="1"/>
</dbReference>
<evidence type="ECO:0000256" key="8">
    <source>
        <dbReference type="ARBA" id="ARBA00023145"/>
    </source>
</evidence>
<feature type="compositionally biased region" description="Low complexity" evidence="10">
    <location>
        <begin position="288"/>
        <end position="303"/>
    </location>
</feature>